<feature type="domain" description="HAMP" evidence="13">
    <location>
        <begin position="331"/>
        <end position="383"/>
    </location>
</feature>
<comment type="catalytic activity">
    <reaction evidence="1">
        <text>ATP + protein L-histidine = ADP + protein N-phospho-L-histidine.</text>
        <dbReference type="EC" id="2.7.13.3"/>
    </reaction>
</comment>
<dbReference type="PRINTS" id="PR00344">
    <property type="entry name" value="BCTRLSENSOR"/>
</dbReference>
<sequence>MNKSNKHRKPWSLRSKTLLIFLLLIFIPLSLQGIATYVDFSRSTEQRTADYSAQLVEQMNANLDRTLMEMQRLTLMPLYDSNVLNILRKYSGSESSKKQPSVDERSNLQLYIASMTFDRPEIDSIQIFAGNGYTFSSKAPSAISAFSDVEEQSWYSRVKEADGAWVLIPPHHPSYYLEDARVYFSVSRLIREPNTNRTLGVVKIDLKQTLFGQIINNAKFEDQGSLVVQNSGHELFYEKSTANSSSEETRQLLDAAGSLRADAETAVHRLRINGKEYLIISDYSAYSDISIISYIPVVSLLKEIRELRNFTVGIGLISLALGSGLAAYFSYRLTRPLGLLMKKMRLVELGNFKQSVPVVSGDELGRLSSGFNRMVEEIDRLVHEVYMLGLKEKEAELAALQSQINPHFIYNTLESISMLARQRNNDDVSDMVTSLGRLIRNAVQQDGTLIPLGQELQAAESYVRIQEMRLGPRLRTVFDIEEGLELNPVPKLVLQPLIENAIVHGINDSEQGGTIWISAVRFYDHMLLTVRDDGRGMSEMDLDSLRHSLNGTVTRISIGGTEYQGHGVALRNIQQRLTLIFGSEYDLHVDGSPGQGMSFTLTIPLKDKEVLYDTYYDS</sequence>
<dbReference type="InterPro" id="IPR004358">
    <property type="entry name" value="Sig_transdc_His_kin-like_C"/>
</dbReference>
<organism evidence="14 15">
    <name type="scientific">Paenibacillus albidus</name>
    <dbReference type="NCBI Taxonomy" id="2041023"/>
    <lineage>
        <taxon>Bacteria</taxon>
        <taxon>Bacillati</taxon>
        <taxon>Bacillota</taxon>
        <taxon>Bacilli</taxon>
        <taxon>Bacillales</taxon>
        <taxon>Paenibacillaceae</taxon>
        <taxon>Paenibacillus</taxon>
    </lineage>
</organism>
<dbReference type="SUPFAM" id="SSF158472">
    <property type="entry name" value="HAMP domain-like"/>
    <property type="match status" value="1"/>
</dbReference>
<dbReference type="AlphaFoldDB" id="A0A917FFR6"/>
<keyword evidence="11 12" id="KW-0472">Membrane</keyword>
<dbReference type="Proteomes" id="UP000637643">
    <property type="component" value="Unassembled WGS sequence"/>
</dbReference>
<accession>A0A917FFR6</accession>
<evidence type="ECO:0000313" key="14">
    <source>
        <dbReference type="EMBL" id="GGF73623.1"/>
    </source>
</evidence>
<dbReference type="EMBL" id="BMKR01000006">
    <property type="protein sequence ID" value="GGF73623.1"/>
    <property type="molecule type" value="Genomic_DNA"/>
</dbReference>
<evidence type="ECO:0000256" key="9">
    <source>
        <dbReference type="ARBA" id="ARBA00022989"/>
    </source>
</evidence>
<dbReference type="PANTHER" id="PTHR34220:SF7">
    <property type="entry name" value="SENSOR HISTIDINE KINASE YPDA"/>
    <property type="match status" value="1"/>
</dbReference>
<comment type="subcellular location">
    <subcellularLocation>
        <location evidence="2">Cell membrane</location>
        <topology evidence="2">Multi-pass membrane protein</topology>
    </subcellularLocation>
</comment>
<evidence type="ECO:0000256" key="4">
    <source>
        <dbReference type="ARBA" id="ARBA00022475"/>
    </source>
</evidence>
<dbReference type="Pfam" id="PF00672">
    <property type="entry name" value="HAMP"/>
    <property type="match status" value="1"/>
</dbReference>
<comment type="caution">
    <text evidence="14">The sequence shown here is derived from an EMBL/GenBank/DDBJ whole genome shotgun (WGS) entry which is preliminary data.</text>
</comment>
<dbReference type="PROSITE" id="PS50885">
    <property type="entry name" value="HAMP"/>
    <property type="match status" value="1"/>
</dbReference>
<dbReference type="SUPFAM" id="SSF55874">
    <property type="entry name" value="ATPase domain of HSP90 chaperone/DNA topoisomerase II/histidine kinase"/>
    <property type="match status" value="1"/>
</dbReference>
<dbReference type="Pfam" id="PF02743">
    <property type="entry name" value="dCache_1"/>
    <property type="match status" value="1"/>
</dbReference>
<dbReference type="SMART" id="SM00304">
    <property type="entry name" value="HAMP"/>
    <property type="match status" value="1"/>
</dbReference>
<evidence type="ECO:0000256" key="6">
    <source>
        <dbReference type="ARBA" id="ARBA00022679"/>
    </source>
</evidence>
<dbReference type="CDD" id="cd06225">
    <property type="entry name" value="HAMP"/>
    <property type="match status" value="1"/>
</dbReference>
<dbReference type="EC" id="2.7.13.3" evidence="3"/>
<dbReference type="InterPro" id="IPR050640">
    <property type="entry name" value="Bact_2-comp_sensor_kinase"/>
</dbReference>
<protein>
    <recommendedName>
        <fullName evidence="3">histidine kinase</fullName>
        <ecNumber evidence="3">2.7.13.3</ecNumber>
    </recommendedName>
</protein>
<proteinExistence type="predicted"/>
<keyword evidence="4" id="KW-1003">Cell membrane</keyword>
<dbReference type="Gene3D" id="3.30.565.10">
    <property type="entry name" value="Histidine kinase-like ATPase, C-terminal domain"/>
    <property type="match status" value="1"/>
</dbReference>
<keyword evidence="9 12" id="KW-1133">Transmembrane helix</keyword>
<evidence type="ECO:0000259" key="13">
    <source>
        <dbReference type="PROSITE" id="PS50885"/>
    </source>
</evidence>
<keyword evidence="15" id="KW-1185">Reference proteome</keyword>
<keyword evidence="7 12" id="KW-0812">Transmembrane</keyword>
<evidence type="ECO:0000256" key="12">
    <source>
        <dbReference type="SAM" id="Phobius"/>
    </source>
</evidence>
<evidence type="ECO:0000256" key="7">
    <source>
        <dbReference type="ARBA" id="ARBA00022692"/>
    </source>
</evidence>
<reference evidence="14" key="2">
    <citation type="submission" date="2020-09" db="EMBL/GenBank/DDBJ databases">
        <authorList>
            <person name="Sun Q."/>
            <person name="Zhou Y."/>
        </authorList>
    </citation>
    <scope>NUCLEOTIDE SEQUENCE</scope>
    <source>
        <strain evidence="14">CGMCC 1.16134</strain>
    </source>
</reference>
<dbReference type="Gene3D" id="1.10.8.500">
    <property type="entry name" value="HAMP domain in histidine kinase"/>
    <property type="match status" value="1"/>
</dbReference>
<name>A0A917FFR6_9BACL</name>
<dbReference type="InterPro" id="IPR003594">
    <property type="entry name" value="HATPase_dom"/>
</dbReference>
<dbReference type="PANTHER" id="PTHR34220">
    <property type="entry name" value="SENSOR HISTIDINE KINASE YPDA"/>
    <property type="match status" value="1"/>
</dbReference>
<dbReference type="SMART" id="SM00387">
    <property type="entry name" value="HATPase_c"/>
    <property type="match status" value="1"/>
</dbReference>
<gene>
    <name evidence="14" type="ORF">GCM10010912_18560</name>
</gene>
<dbReference type="InterPro" id="IPR003660">
    <property type="entry name" value="HAMP_dom"/>
</dbReference>
<evidence type="ECO:0000313" key="15">
    <source>
        <dbReference type="Proteomes" id="UP000637643"/>
    </source>
</evidence>
<dbReference type="RefSeq" id="WP_189024091.1">
    <property type="nucleotide sequence ID" value="NZ_BMKR01000006.1"/>
</dbReference>
<keyword evidence="10" id="KW-0902">Two-component regulatory system</keyword>
<keyword evidence="6" id="KW-0808">Transferase</keyword>
<dbReference type="Pfam" id="PF02518">
    <property type="entry name" value="HATPase_c"/>
    <property type="match status" value="1"/>
</dbReference>
<dbReference type="GO" id="GO:0005886">
    <property type="term" value="C:plasma membrane"/>
    <property type="evidence" value="ECO:0007669"/>
    <property type="project" value="UniProtKB-SubCell"/>
</dbReference>
<dbReference type="InterPro" id="IPR036890">
    <property type="entry name" value="HATPase_C_sf"/>
</dbReference>
<dbReference type="InterPro" id="IPR010559">
    <property type="entry name" value="Sig_transdc_His_kin_internal"/>
</dbReference>
<dbReference type="GO" id="GO:0000155">
    <property type="term" value="F:phosphorelay sensor kinase activity"/>
    <property type="evidence" value="ECO:0007669"/>
    <property type="project" value="InterPro"/>
</dbReference>
<reference evidence="14" key="1">
    <citation type="journal article" date="2014" name="Int. J. Syst. Evol. Microbiol.">
        <title>Complete genome sequence of Corynebacterium casei LMG S-19264T (=DSM 44701T), isolated from a smear-ripened cheese.</title>
        <authorList>
            <consortium name="US DOE Joint Genome Institute (JGI-PGF)"/>
            <person name="Walter F."/>
            <person name="Albersmeier A."/>
            <person name="Kalinowski J."/>
            <person name="Ruckert C."/>
        </authorList>
    </citation>
    <scope>NUCLEOTIDE SEQUENCE</scope>
    <source>
        <strain evidence="14">CGMCC 1.16134</strain>
    </source>
</reference>
<dbReference type="Gene3D" id="3.30.450.20">
    <property type="entry name" value="PAS domain"/>
    <property type="match status" value="1"/>
</dbReference>
<feature type="transmembrane region" description="Helical" evidence="12">
    <location>
        <begin position="310"/>
        <end position="331"/>
    </location>
</feature>
<evidence type="ECO:0000256" key="10">
    <source>
        <dbReference type="ARBA" id="ARBA00023012"/>
    </source>
</evidence>
<evidence type="ECO:0000256" key="1">
    <source>
        <dbReference type="ARBA" id="ARBA00000085"/>
    </source>
</evidence>
<keyword evidence="5" id="KW-0597">Phosphoprotein</keyword>
<evidence type="ECO:0000256" key="5">
    <source>
        <dbReference type="ARBA" id="ARBA00022553"/>
    </source>
</evidence>
<evidence type="ECO:0000256" key="8">
    <source>
        <dbReference type="ARBA" id="ARBA00022777"/>
    </source>
</evidence>
<evidence type="ECO:0000256" key="3">
    <source>
        <dbReference type="ARBA" id="ARBA00012438"/>
    </source>
</evidence>
<dbReference type="Pfam" id="PF06580">
    <property type="entry name" value="His_kinase"/>
    <property type="match status" value="1"/>
</dbReference>
<evidence type="ECO:0000256" key="2">
    <source>
        <dbReference type="ARBA" id="ARBA00004651"/>
    </source>
</evidence>
<keyword evidence="8 14" id="KW-0418">Kinase</keyword>
<dbReference type="InterPro" id="IPR033479">
    <property type="entry name" value="dCache_1"/>
</dbReference>
<evidence type="ECO:0000256" key="11">
    <source>
        <dbReference type="ARBA" id="ARBA00023136"/>
    </source>
</evidence>